<organism evidence="1 2">
    <name type="scientific">Racocetra fulgida</name>
    <dbReference type="NCBI Taxonomy" id="60492"/>
    <lineage>
        <taxon>Eukaryota</taxon>
        <taxon>Fungi</taxon>
        <taxon>Fungi incertae sedis</taxon>
        <taxon>Mucoromycota</taxon>
        <taxon>Glomeromycotina</taxon>
        <taxon>Glomeromycetes</taxon>
        <taxon>Diversisporales</taxon>
        <taxon>Gigasporaceae</taxon>
        <taxon>Racocetra</taxon>
    </lineage>
</organism>
<reference evidence="1" key="1">
    <citation type="submission" date="2021-06" db="EMBL/GenBank/DDBJ databases">
        <authorList>
            <person name="Kallberg Y."/>
            <person name="Tangrot J."/>
            <person name="Rosling A."/>
        </authorList>
    </citation>
    <scope>NUCLEOTIDE SEQUENCE</scope>
    <source>
        <strain evidence="1">IN212</strain>
    </source>
</reference>
<comment type="caution">
    <text evidence="1">The sequence shown here is derived from an EMBL/GenBank/DDBJ whole genome shotgun (WGS) entry which is preliminary data.</text>
</comment>
<feature type="non-terminal residue" evidence="1">
    <location>
        <position position="1"/>
    </location>
</feature>
<sequence>YMKKNKHSPDLIESACKDLVKLCDLVSQSEYCTDDISITIIAFLNGRTLEKWCKDATKNAEDPRDWLETSPFKDDISEISAQDLGEIKDTGFDIYDTSNQYSFEEAKEFADMTVSDF</sequence>
<dbReference type="Proteomes" id="UP000789396">
    <property type="component" value="Unassembled WGS sequence"/>
</dbReference>
<accession>A0A9N9EM67</accession>
<evidence type="ECO:0000313" key="1">
    <source>
        <dbReference type="EMBL" id="CAG8680122.1"/>
    </source>
</evidence>
<dbReference type="AlphaFoldDB" id="A0A9N9EM67"/>
<evidence type="ECO:0000313" key="2">
    <source>
        <dbReference type="Proteomes" id="UP000789396"/>
    </source>
</evidence>
<proteinExistence type="predicted"/>
<gene>
    <name evidence="1" type="ORF">RFULGI_LOCUS9580</name>
</gene>
<name>A0A9N9EM67_9GLOM</name>
<protein>
    <submittedName>
        <fullName evidence="1">7074_t:CDS:1</fullName>
    </submittedName>
</protein>
<dbReference type="EMBL" id="CAJVPZ010017373">
    <property type="protein sequence ID" value="CAG8680122.1"/>
    <property type="molecule type" value="Genomic_DNA"/>
</dbReference>
<keyword evidence="2" id="KW-1185">Reference proteome</keyword>